<feature type="domain" description="SsuA/THI5-like" evidence="4">
    <location>
        <begin position="57"/>
        <end position="268"/>
    </location>
</feature>
<dbReference type="PROSITE" id="PS51257">
    <property type="entry name" value="PROKAR_LIPOPROTEIN"/>
    <property type="match status" value="1"/>
</dbReference>
<evidence type="ECO:0000313" key="6">
    <source>
        <dbReference type="Proteomes" id="UP000656881"/>
    </source>
</evidence>
<accession>A0ABQ2LR68</accession>
<dbReference type="EMBL" id="BMNG01000004">
    <property type="protein sequence ID" value="GGO40831.1"/>
    <property type="molecule type" value="Genomic_DNA"/>
</dbReference>
<dbReference type="Proteomes" id="UP000656881">
    <property type="component" value="Unassembled WGS sequence"/>
</dbReference>
<comment type="caution">
    <text evidence="5">The sequence shown here is derived from an EMBL/GenBank/DDBJ whole genome shotgun (WGS) entry which is preliminary data.</text>
</comment>
<evidence type="ECO:0000313" key="5">
    <source>
        <dbReference type="EMBL" id="GGO40831.1"/>
    </source>
</evidence>
<sequence>MPPHHRSTPALSGTAAACALGLLAACGGSGDTGAKVAKDSAGRSEISVTYPTNVSNVPLHIALKKGYFKEAGLSVKAEPDLGSGSTIEAIVGGQVNMAWANTVGGLTAYSKGMGVSLVAITDTARHGNQQVLVSKKSSARELADLKGKKLAVLAPTTVCILNVRSALKAQGLPTDTITFTPVSPPEHANVLSSGEVAATCTSEPFRTQMIQKLGARSVFDTDSGDLKGYPVGGYLVTSAFAKAHPKEITAFRTALSKATRYANTHPEEVRELLPTFTGTDADVAADVVINRYLENQDAATVRPLVGRVAKAMRAYGLADEPIDVSGYFADGR</sequence>
<evidence type="ECO:0000259" key="4">
    <source>
        <dbReference type="Pfam" id="PF09084"/>
    </source>
</evidence>
<dbReference type="InterPro" id="IPR015168">
    <property type="entry name" value="SsuA/THI5"/>
</dbReference>
<dbReference type="RefSeq" id="WP_189173624.1">
    <property type="nucleotide sequence ID" value="NZ_BMNG01000004.1"/>
</dbReference>
<comment type="similarity">
    <text evidence="2">Belongs to the bacterial solute-binding protein SsuA/TauA family.</text>
</comment>
<dbReference type="Pfam" id="PF09084">
    <property type="entry name" value="NMT1"/>
    <property type="match status" value="1"/>
</dbReference>
<name>A0ABQ2LR68_9ACTN</name>
<dbReference type="SUPFAM" id="SSF53850">
    <property type="entry name" value="Periplasmic binding protein-like II"/>
    <property type="match status" value="1"/>
</dbReference>
<keyword evidence="3" id="KW-0732">Signal</keyword>
<dbReference type="PANTHER" id="PTHR30024">
    <property type="entry name" value="ALIPHATIC SULFONATES-BINDING PROTEIN-RELATED"/>
    <property type="match status" value="1"/>
</dbReference>
<protein>
    <submittedName>
        <fullName evidence="5">Aliphatic sulfonates-binding protein</fullName>
    </submittedName>
</protein>
<keyword evidence="6" id="KW-1185">Reference proteome</keyword>
<proteinExistence type="inferred from homology"/>
<evidence type="ECO:0000256" key="1">
    <source>
        <dbReference type="ARBA" id="ARBA00004418"/>
    </source>
</evidence>
<gene>
    <name evidence="5" type="primary">ssuA</name>
    <name evidence="5" type="ORF">GCM10012286_19560</name>
</gene>
<comment type="subcellular location">
    <subcellularLocation>
        <location evidence="1">Periplasm</location>
    </subcellularLocation>
</comment>
<dbReference type="Gene3D" id="3.40.190.10">
    <property type="entry name" value="Periplasmic binding protein-like II"/>
    <property type="match status" value="2"/>
</dbReference>
<dbReference type="PANTHER" id="PTHR30024:SF47">
    <property type="entry name" value="TAURINE-BINDING PERIPLASMIC PROTEIN"/>
    <property type="match status" value="1"/>
</dbReference>
<evidence type="ECO:0000256" key="3">
    <source>
        <dbReference type="ARBA" id="ARBA00022729"/>
    </source>
</evidence>
<organism evidence="5 6">
    <name type="scientific">Streptomyces lasiicapitis</name>
    <dbReference type="NCBI Taxonomy" id="1923961"/>
    <lineage>
        <taxon>Bacteria</taxon>
        <taxon>Bacillati</taxon>
        <taxon>Actinomycetota</taxon>
        <taxon>Actinomycetes</taxon>
        <taxon>Kitasatosporales</taxon>
        <taxon>Streptomycetaceae</taxon>
        <taxon>Streptomyces</taxon>
    </lineage>
</organism>
<reference evidence="6" key="1">
    <citation type="journal article" date="2019" name="Int. J. Syst. Evol. Microbiol.">
        <title>The Global Catalogue of Microorganisms (GCM) 10K type strain sequencing project: providing services to taxonomists for standard genome sequencing and annotation.</title>
        <authorList>
            <consortium name="The Broad Institute Genomics Platform"/>
            <consortium name="The Broad Institute Genome Sequencing Center for Infectious Disease"/>
            <person name="Wu L."/>
            <person name="Ma J."/>
        </authorList>
    </citation>
    <scope>NUCLEOTIDE SEQUENCE [LARGE SCALE GENOMIC DNA]</scope>
    <source>
        <strain evidence="6">CGMCC 4.7349</strain>
    </source>
</reference>
<evidence type="ECO:0000256" key="2">
    <source>
        <dbReference type="ARBA" id="ARBA00010742"/>
    </source>
</evidence>